<keyword evidence="3" id="KW-0418">Kinase</keyword>
<evidence type="ECO:0000313" key="4">
    <source>
        <dbReference type="Proteomes" id="UP000324974"/>
    </source>
</evidence>
<dbReference type="SUPFAM" id="SSF52540">
    <property type="entry name" value="P-loop containing nucleoside triphosphate hydrolases"/>
    <property type="match status" value="1"/>
</dbReference>
<keyword evidence="3" id="KW-0808">Transferase</keyword>
<dbReference type="OrthoDB" id="9802794at2"/>
<organism evidence="3 4">
    <name type="scientific">Limnoglobus roseus</name>
    <dbReference type="NCBI Taxonomy" id="2598579"/>
    <lineage>
        <taxon>Bacteria</taxon>
        <taxon>Pseudomonadati</taxon>
        <taxon>Planctomycetota</taxon>
        <taxon>Planctomycetia</taxon>
        <taxon>Gemmatales</taxon>
        <taxon>Gemmataceae</taxon>
        <taxon>Limnoglobus</taxon>
    </lineage>
</organism>
<dbReference type="Proteomes" id="UP000324974">
    <property type="component" value="Chromosome"/>
</dbReference>
<keyword evidence="1" id="KW-0547">Nucleotide-binding</keyword>
<dbReference type="NCBIfam" id="TIGR00125">
    <property type="entry name" value="cyt_tran_rel"/>
    <property type="match status" value="1"/>
</dbReference>
<dbReference type="Gene3D" id="3.40.50.620">
    <property type="entry name" value="HUPs"/>
    <property type="match status" value="1"/>
</dbReference>
<dbReference type="Gene3D" id="3.40.50.300">
    <property type="entry name" value="P-loop containing nucleotide triphosphate hydrolases"/>
    <property type="match status" value="1"/>
</dbReference>
<dbReference type="PIRSF" id="PIRSF004776">
    <property type="entry name" value="NadR_NMNAT/RNK"/>
    <property type="match status" value="1"/>
</dbReference>
<evidence type="ECO:0000256" key="1">
    <source>
        <dbReference type="PIRSR" id="PIRSR004776-1"/>
    </source>
</evidence>
<dbReference type="PANTHER" id="PTHR37512">
    <property type="entry name" value="TRIFUNCTIONAL NAD BIOSYNTHESIS/REGULATOR PROTEIN NADR"/>
    <property type="match status" value="1"/>
</dbReference>
<dbReference type="InterPro" id="IPR027417">
    <property type="entry name" value="P-loop_NTPase"/>
</dbReference>
<dbReference type="PANTHER" id="PTHR37512:SF1">
    <property type="entry name" value="NADR_TTD14 AAA DOMAIN-CONTAINING PROTEIN"/>
    <property type="match status" value="1"/>
</dbReference>
<sequence>MTTGMLLGKFLPPHLGHVYLGEFAGRFVDRLTIVVCSLQREPIPGELRFQWMRELFPFDNVVHLTDELPQEPVEHPDFWNLWRSALLRVLPGRPDYVFASEQYGWRLAEELGAAFVPVDGARSAVPVSGTVIRTDPAANWDYLPRCVRPHFVKRVCVFGPESTGKTTLARRLAEHFGTAWVPEYARTLLESIGREVRVKDMERIARGQAASEDALARNATRVLIADTDPLATLVWSDVLFGAVPPAVRELADARAADLYLLTEADVPWVADPVRYRPDGGRDFFERCRAELAARGRRFVVIRGDWDERFRTAVAAVEELLRR</sequence>
<dbReference type="InterPro" id="IPR004821">
    <property type="entry name" value="Cyt_trans-like"/>
</dbReference>
<dbReference type="KEGG" id="lrs:PX52LOC_01558"/>
<accession>A0A5C1A839</accession>
<dbReference type="InterPro" id="IPR038727">
    <property type="entry name" value="NadR/Ttd14_AAA_dom"/>
</dbReference>
<proteinExistence type="predicted"/>
<dbReference type="RefSeq" id="WP_149109542.1">
    <property type="nucleotide sequence ID" value="NZ_CP042425.1"/>
</dbReference>
<gene>
    <name evidence="3" type="ORF">PX52LOC_01558</name>
</gene>
<feature type="domain" description="NadR/Ttd14 AAA" evidence="2">
    <location>
        <begin position="154"/>
        <end position="308"/>
    </location>
</feature>
<dbReference type="InterPro" id="IPR016429">
    <property type="entry name" value="NAD_NadR"/>
</dbReference>
<feature type="binding site" evidence="1">
    <location>
        <position position="14"/>
    </location>
    <ligand>
        <name>NAD(+)</name>
        <dbReference type="ChEBI" id="CHEBI:57540"/>
        <label>1</label>
    </ligand>
</feature>
<dbReference type="GO" id="GO:0000309">
    <property type="term" value="F:nicotinamide-nucleotide adenylyltransferase activity"/>
    <property type="evidence" value="ECO:0007669"/>
    <property type="project" value="InterPro"/>
</dbReference>
<reference evidence="4" key="1">
    <citation type="submission" date="2019-08" db="EMBL/GenBank/DDBJ databases">
        <title>Limnoglobus roseus gen. nov., sp. nov., a novel freshwater planctomycete with a giant genome from the family Gemmataceae.</title>
        <authorList>
            <person name="Kulichevskaya I.S."/>
            <person name="Naumoff D.G."/>
            <person name="Miroshnikov K."/>
            <person name="Ivanova A."/>
            <person name="Philippov D.A."/>
            <person name="Hakobyan A."/>
            <person name="Rijpstra I.C."/>
            <person name="Sinninghe Damste J.S."/>
            <person name="Liesack W."/>
            <person name="Dedysh S.N."/>
        </authorList>
    </citation>
    <scope>NUCLEOTIDE SEQUENCE [LARGE SCALE GENOMIC DNA]</scope>
    <source>
        <strain evidence="4">PX52</strain>
    </source>
</reference>
<dbReference type="EMBL" id="CP042425">
    <property type="protein sequence ID" value="QEL14665.1"/>
    <property type="molecule type" value="Genomic_DNA"/>
</dbReference>
<evidence type="ECO:0000259" key="2">
    <source>
        <dbReference type="Pfam" id="PF13521"/>
    </source>
</evidence>
<dbReference type="GO" id="GO:0009435">
    <property type="term" value="P:NAD+ biosynthetic process"/>
    <property type="evidence" value="ECO:0007669"/>
    <property type="project" value="InterPro"/>
</dbReference>
<name>A0A5C1A839_9BACT</name>
<dbReference type="SUPFAM" id="SSF52374">
    <property type="entry name" value="Nucleotidylyl transferase"/>
    <property type="match status" value="1"/>
</dbReference>
<protein>
    <submittedName>
        <fullName evidence="3">Histidine kinase</fullName>
    </submittedName>
</protein>
<dbReference type="GO" id="GO:0050262">
    <property type="term" value="F:ribosylnicotinamide kinase activity"/>
    <property type="evidence" value="ECO:0007669"/>
    <property type="project" value="InterPro"/>
</dbReference>
<keyword evidence="4" id="KW-1185">Reference proteome</keyword>
<dbReference type="Pfam" id="PF13521">
    <property type="entry name" value="AAA_28"/>
    <property type="match status" value="1"/>
</dbReference>
<evidence type="ECO:0000313" key="3">
    <source>
        <dbReference type="EMBL" id="QEL14665.1"/>
    </source>
</evidence>
<dbReference type="InterPro" id="IPR014729">
    <property type="entry name" value="Rossmann-like_a/b/a_fold"/>
</dbReference>
<dbReference type="AlphaFoldDB" id="A0A5C1A839"/>
<dbReference type="GO" id="GO:0000166">
    <property type="term" value="F:nucleotide binding"/>
    <property type="evidence" value="ECO:0007669"/>
    <property type="project" value="UniProtKB-KW"/>
</dbReference>
<dbReference type="InterPro" id="IPR052735">
    <property type="entry name" value="NAD_biosynth-regulator"/>
</dbReference>